<evidence type="ECO:0000313" key="11">
    <source>
        <dbReference type="Proteomes" id="UP001305521"/>
    </source>
</evidence>
<evidence type="ECO:0000256" key="3">
    <source>
        <dbReference type="ARBA" id="ARBA00022475"/>
    </source>
</evidence>
<keyword evidence="3" id="KW-1003">Cell membrane</keyword>
<keyword evidence="7 9" id="KW-0472">Membrane</keyword>
<keyword evidence="6 9" id="KW-1133">Transmembrane helix</keyword>
<comment type="similarity">
    <text evidence="8">Belongs to the TsuA/YedE (TC 9.B.102) family.</text>
</comment>
<evidence type="ECO:0000256" key="2">
    <source>
        <dbReference type="ARBA" id="ARBA00022448"/>
    </source>
</evidence>
<evidence type="ECO:0000256" key="4">
    <source>
        <dbReference type="ARBA" id="ARBA00022519"/>
    </source>
</evidence>
<accession>A0ABZ0PK04</accession>
<dbReference type="PANTHER" id="PTHR30574">
    <property type="entry name" value="INNER MEMBRANE PROTEIN YEDE"/>
    <property type="match status" value="1"/>
</dbReference>
<protein>
    <submittedName>
        <fullName evidence="10">YeeE/YedE family protein</fullName>
    </submittedName>
</protein>
<feature type="transmembrane region" description="Helical" evidence="9">
    <location>
        <begin position="46"/>
        <end position="65"/>
    </location>
</feature>
<keyword evidence="5 9" id="KW-0812">Transmembrane</keyword>
<reference evidence="10 11" key="1">
    <citation type="submission" date="2023-11" db="EMBL/GenBank/DDBJ databases">
        <title>Arctic aerobic anoxygenic photoheterotroph Sediminicoccus rosea KRV36 adapts its photosynthesis to long days of polar summer.</title>
        <authorList>
            <person name="Tomasch J."/>
            <person name="Kopejtka K."/>
            <person name="Bily T."/>
            <person name="Gardiner A.T."/>
            <person name="Gardian Z."/>
            <person name="Shivaramu S."/>
            <person name="Koblizek M."/>
            <person name="Engelhardt F."/>
            <person name="Kaftan D."/>
        </authorList>
    </citation>
    <scope>NUCLEOTIDE SEQUENCE [LARGE SCALE GENOMIC DNA]</scope>
    <source>
        <strain evidence="10 11">R-30</strain>
    </source>
</reference>
<evidence type="ECO:0000256" key="1">
    <source>
        <dbReference type="ARBA" id="ARBA00004429"/>
    </source>
</evidence>
<keyword evidence="11" id="KW-1185">Reference proteome</keyword>
<keyword evidence="2" id="KW-0813">Transport</keyword>
<name>A0ABZ0PK04_9PROT</name>
<keyword evidence="4" id="KW-0997">Cell inner membrane</keyword>
<feature type="transmembrane region" description="Helical" evidence="9">
    <location>
        <begin position="71"/>
        <end position="93"/>
    </location>
</feature>
<dbReference type="EMBL" id="CP137852">
    <property type="protein sequence ID" value="WPB86059.1"/>
    <property type="molecule type" value="Genomic_DNA"/>
</dbReference>
<dbReference type="PANTHER" id="PTHR30574:SF1">
    <property type="entry name" value="SULPHUR TRANSPORT DOMAIN-CONTAINING PROTEIN"/>
    <property type="match status" value="1"/>
</dbReference>
<evidence type="ECO:0000256" key="6">
    <source>
        <dbReference type="ARBA" id="ARBA00022989"/>
    </source>
</evidence>
<evidence type="ECO:0000256" key="9">
    <source>
        <dbReference type="SAM" id="Phobius"/>
    </source>
</evidence>
<evidence type="ECO:0000256" key="5">
    <source>
        <dbReference type="ARBA" id="ARBA00022692"/>
    </source>
</evidence>
<comment type="subcellular location">
    <subcellularLocation>
        <location evidence="1">Cell inner membrane</location>
        <topology evidence="1">Multi-pass membrane protein</topology>
    </subcellularLocation>
</comment>
<evidence type="ECO:0000256" key="7">
    <source>
        <dbReference type="ARBA" id="ARBA00023136"/>
    </source>
</evidence>
<organism evidence="10 11">
    <name type="scientific">Sediminicoccus rosea</name>
    <dbReference type="NCBI Taxonomy" id="1225128"/>
    <lineage>
        <taxon>Bacteria</taxon>
        <taxon>Pseudomonadati</taxon>
        <taxon>Pseudomonadota</taxon>
        <taxon>Alphaproteobacteria</taxon>
        <taxon>Acetobacterales</taxon>
        <taxon>Roseomonadaceae</taxon>
        <taxon>Sediminicoccus</taxon>
    </lineage>
</organism>
<evidence type="ECO:0000313" key="10">
    <source>
        <dbReference type="EMBL" id="WPB86059.1"/>
    </source>
</evidence>
<evidence type="ECO:0000256" key="8">
    <source>
        <dbReference type="ARBA" id="ARBA00035655"/>
    </source>
</evidence>
<proteinExistence type="inferred from homology"/>
<dbReference type="InterPro" id="IPR007272">
    <property type="entry name" value="Sulf_transp_TsuA/YedE"/>
</dbReference>
<feature type="transmembrane region" description="Helical" evidence="9">
    <location>
        <begin position="114"/>
        <end position="135"/>
    </location>
</feature>
<dbReference type="Proteomes" id="UP001305521">
    <property type="component" value="Chromosome"/>
</dbReference>
<gene>
    <name evidence="10" type="ORF">R9Z33_04120</name>
</gene>
<dbReference type="RefSeq" id="WP_318650036.1">
    <property type="nucleotide sequence ID" value="NZ_CP137852.1"/>
</dbReference>
<sequence>MTSFTPLASAAGGALIGAAALLLWLTLGRIAGISGILAGSIGSDRAWRIAFLAGLIGAPLAWAALAGAPALHVAAGPLTLIAAGLLVGFGTRLGSGCTSGHGVCGLARLSPRSIVATGVFMATAAAVVFLTRHVLGG</sequence>